<organism evidence="2 3">
    <name type="scientific">Dickeya chrysanthemi (strain Ech1591)</name>
    <name type="common">Dickeya zeae (strain Ech1591)</name>
    <dbReference type="NCBI Taxonomy" id="561229"/>
    <lineage>
        <taxon>Bacteria</taxon>
        <taxon>Pseudomonadati</taxon>
        <taxon>Pseudomonadota</taxon>
        <taxon>Gammaproteobacteria</taxon>
        <taxon>Enterobacterales</taxon>
        <taxon>Pectobacteriaceae</taxon>
        <taxon>Dickeya</taxon>
    </lineage>
</organism>
<evidence type="ECO:0000313" key="2">
    <source>
        <dbReference type="EMBL" id="ACT05608.1"/>
    </source>
</evidence>
<evidence type="ECO:0000256" key="1">
    <source>
        <dbReference type="SAM" id="MobiDB-lite"/>
    </source>
</evidence>
<dbReference type="Proteomes" id="UP000002735">
    <property type="component" value="Chromosome"/>
</dbReference>
<dbReference type="EMBL" id="CP001655">
    <property type="protein sequence ID" value="ACT05608.1"/>
    <property type="molecule type" value="Genomic_DNA"/>
</dbReference>
<dbReference type="KEGG" id="dze:Dd1591_0728"/>
<dbReference type="HOGENOM" id="CLU_3403209_0_0_6"/>
<protein>
    <submittedName>
        <fullName evidence="2">Uncharacterized protein</fullName>
    </submittedName>
</protein>
<feature type="region of interest" description="Disordered" evidence="1">
    <location>
        <begin position="1"/>
        <end position="30"/>
    </location>
</feature>
<dbReference type="AlphaFoldDB" id="C6CKV8"/>
<evidence type="ECO:0000313" key="3">
    <source>
        <dbReference type="Proteomes" id="UP000002735"/>
    </source>
</evidence>
<gene>
    <name evidence="2" type="ordered locus">Dd1591_0728</name>
</gene>
<sequence length="30" mass="3341" precursor="true">MSHDNLSHDNQPHDNLPPANRLTGGRHVPL</sequence>
<name>C6CKV8_DICC1</name>
<reference evidence="2 3" key="1">
    <citation type="submission" date="2009-06" db="EMBL/GenBank/DDBJ databases">
        <title>Complete sequence of Dickeya zeae Ech1591.</title>
        <authorList>
            <consortium name="US DOE Joint Genome Institute"/>
            <person name="Lucas S."/>
            <person name="Copeland A."/>
            <person name="Lapidus A."/>
            <person name="Glavina del Rio T."/>
            <person name="Tice H."/>
            <person name="Bruce D."/>
            <person name="Goodwin L."/>
            <person name="Pitluck S."/>
            <person name="Chertkov O."/>
            <person name="Brettin T."/>
            <person name="Detter J.C."/>
            <person name="Han C."/>
            <person name="Larimer F."/>
            <person name="Land M."/>
            <person name="Hauser L."/>
            <person name="Kyrpides N."/>
            <person name="Ovchinnikova G."/>
            <person name="Balakrishnan V."/>
            <person name="Glasner J."/>
            <person name="Perna N.T."/>
        </authorList>
    </citation>
    <scope>NUCLEOTIDE SEQUENCE [LARGE SCALE GENOMIC DNA]</scope>
    <source>
        <strain evidence="2 3">Ech1591</strain>
    </source>
</reference>
<accession>C6CKV8</accession>
<proteinExistence type="predicted"/>
<feature type="compositionally biased region" description="Basic and acidic residues" evidence="1">
    <location>
        <begin position="1"/>
        <end position="12"/>
    </location>
</feature>